<evidence type="ECO:0000313" key="2">
    <source>
        <dbReference type="Proteomes" id="UP000177169"/>
    </source>
</evidence>
<proteinExistence type="predicted"/>
<dbReference type="Proteomes" id="UP000177169">
    <property type="component" value="Unassembled WGS sequence"/>
</dbReference>
<evidence type="ECO:0000313" key="1">
    <source>
        <dbReference type="EMBL" id="OGM32534.1"/>
    </source>
</evidence>
<gene>
    <name evidence="1" type="ORF">A3D01_01750</name>
</gene>
<protein>
    <submittedName>
        <fullName evidence="1">Uncharacterized protein</fullName>
    </submittedName>
</protein>
<organism evidence="1 2">
    <name type="scientific">Candidatus Woesebacteria bacterium RIFCSPHIGHO2_02_FULL_39_13</name>
    <dbReference type="NCBI Taxonomy" id="1802505"/>
    <lineage>
        <taxon>Bacteria</taxon>
        <taxon>Candidatus Woeseibacteriota</taxon>
    </lineage>
</organism>
<accession>A0A1F7YZC1</accession>
<dbReference type="AlphaFoldDB" id="A0A1F7YZC1"/>
<sequence length="510" mass="54883">MKKIKKFIRKERKQVLKTVFVTLLVTSWLLAGWPPLLEFRVKNREFRIPSEIEEAKAAFGTPTARGSAVENSNDNSIVVTSLSGNIVVGRIAIVQCVSDNNDTANGATTFHSLADTDTHTWTRVYEETDSDGAADDGSTTSLWWTKVVTQIDTTDSITCTLGANKTDKTLAVFEVTVAAGFTVATEVGTPGHADSGTSLDGSISVTSRDYLFVGSFGAEGEDESKTKDADYTLIYSLVSTTSGLPAANVQSHLQYRIVTAASDTVSITTTDFTNGTHTLAGFYEVALSPTYTQNHYRWYVNPSSSENVTDPWSANAGIDLAEHTSLTPIPFANDPPGSTQQVRLRVNITVNTNTITANTKYFKLQFRTGTDSDCSTGSWTDVGAAAGAEAWVYTSETGVADDTTLTVAKLTGTDRLETYSRVKPANTPTATSAIGEDIEFDFHIVGGTAFADATRYLFRAVETTSDGSGTTALNTYTNCAIMNTEPGTANLMRHGNFFSGGSERGFYWAD</sequence>
<dbReference type="EMBL" id="MGGR01000030">
    <property type="protein sequence ID" value="OGM32534.1"/>
    <property type="molecule type" value="Genomic_DNA"/>
</dbReference>
<name>A0A1F7YZC1_9BACT</name>
<comment type="caution">
    <text evidence="1">The sequence shown here is derived from an EMBL/GenBank/DDBJ whole genome shotgun (WGS) entry which is preliminary data.</text>
</comment>
<reference evidence="1 2" key="1">
    <citation type="journal article" date="2016" name="Nat. Commun.">
        <title>Thousands of microbial genomes shed light on interconnected biogeochemical processes in an aquifer system.</title>
        <authorList>
            <person name="Anantharaman K."/>
            <person name="Brown C.T."/>
            <person name="Hug L.A."/>
            <person name="Sharon I."/>
            <person name="Castelle C.J."/>
            <person name="Probst A.J."/>
            <person name="Thomas B.C."/>
            <person name="Singh A."/>
            <person name="Wilkins M.J."/>
            <person name="Karaoz U."/>
            <person name="Brodie E.L."/>
            <person name="Williams K.H."/>
            <person name="Hubbard S.S."/>
            <person name="Banfield J.F."/>
        </authorList>
    </citation>
    <scope>NUCLEOTIDE SEQUENCE [LARGE SCALE GENOMIC DNA]</scope>
</reference>